<reference evidence="1" key="1">
    <citation type="submission" date="2021-05" db="EMBL/GenBank/DDBJ databases">
        <authorList>
            <person name="Scholz U."/>
            <person name="Mascher M."/>
            <person name="Fiebig A."/>
        </authorList>
    </citation>
    <scope>NUCLEOTIDE SEQUENCE [LARGE SCALE GENOMIC DNA]</scope>
</reference>
<accession>A0ACD5TYV6</accession>
<reference evidence="1" key="2">
    <citation type="submission" date="2025-09" db="UniProtKB">
        <authorList>
            <consortium name="EnsemblPlants"/>
        </authorList>
    </citation>
    <scope>IDENTIFICATION</scope>
</reference>
<dbReference type="Proteomes" id="UP001732700">
    <property type="component" value="Chromosome 1D"/>
</dbReference>
<keyword evidence="2" id="KW-1185">Reference proteome</keyword>
<name>A0ACD5TYV6_AVESA</name>
<sequence length="670" mass="73751">MDWSALACSVTILIFVFLPFGTADDRLIPGKPLSPGATIVSDGGDFSLGFFSPSRSTPANLHLGIWFNGISEHTVVWVANREFPVTKSTSAAPPTLTLTNTSNLVLSDGDDGRVFWTTDVATAQSSSAVAVLLSTGNLIIRSANGTMLWQSFDNPTDTFLPGMKMLVWSRTRAIERVVSWNGPADPSPGIFSYGCDPVTSLQVFIWDGARPVSRSTPWMGFLAKSEYQFQMTNTSTITIYMSAINNNEEGYKTFRLSDGALRSRYVLTYSGKLQMQVWNTSSSAWAVLGQLPSWDCTQYGYCGPYGYCDQTEMPVSTCKCLDGFEPANTEDWSDGRFSKGCHRKEALRGCEDSFLALPGMKAPDKFVLVTAGTSLDKCAADCSRNCSCVAYAYANLGSTPRCLVWVGELLDTGKLGASPATDTLYLRLAGLDASSGKNRNLEKQKKEIPDGSNDLEFPFVKFEEISLATNNFSEACMIGQGGFGKVYKGTLGGLQIAVKRLSKDSQQGAIEFKNEVLLIAKLQHRNLVRLLGYCGEGDEKLLIYEYLPNNSLDATLFDDSRKHLLDWEKRFNIIKGVAKGLLYLHQDSRMTIIHRDLKAGNVLLDREMNPKIADFGMARIFKDNQENANTQRIVGTFGYMAPEYVMEGVFSTKSDIYSFGVLVLEIVTGY</sequence>
<evidence type="ECO:0000313" key="1">
    <source>
        <dbReference type="EnsemblPlants" id="AVESA.00010b.r2.1DG0147100.1.CDS"/>
    </source>
</evidence>
<protein>
    <submittedName>
        <fullName evidence="1">Uncharacterized protein</fullName>
    </submittedName>
</protein>
<dbReference type="EnsemblPlants" id="AVESA.00010b.r2.1DG0147100.1">
    <property type="protein sequence ID" value="AVESA.00010b.r2.1DG0147100.1.CDS"/>
    <property type="gene ID" value="AVESA.00010b.r2.1DG0147100"/>
</dbReference>
<proteinExistence type="predicted"/>
<organism evidence="1 2">
    <name type="scientific">Avena sativa</name>
    <name type="common">Oat</name>
    <dbReference type="NCBI Taxonomy" id="4498"/>
    <lineage>
        <taxon>Eukaryota</taxon>
        <taxon>Viridiplantae</taxon>
        <taxon>Streptophyta</taxon>
        <taxon>Embryophyta</taxon>
        <taxon>Tracheophyta</taxon>
        <taxon>Spermatophyta</taxon>
        <taxon>Magnoliopsida</taxon>
        <taxon>Liliopsida</taxon>
        <taxon>Poales</taxon>
        <taxon>Poaceae</taxon>
        <taxon>BOP clade</taxon>
        <taxon>Pooideae</taxon>
        <taxon>Poodae</taxon>
        <taxon>Poeae</taxon>
        <taxon>Poeae Chloroplast Group 1 (Aveneae type)</taxon>
        <taxon>Aveninae</taxon>
        <taxon>Avena</taxon>
    </lineage>
</organism>
<evidence type="ECO:0000313" key="2">
    <source>
        <dbReference type="Proteomes" id="UP001732700"/>
    </source>
</evidence>